<dbReference type="EMBL" id="BMXG01000012">
    <property type="protein sequence ID" value="GHC04400.1"/>
    <property type="molecule type" value="Genomic_DNA"/>
</dbReference>
<evidence type="ECO:0000313" key="5">
    <source>
        <dbReference type="Proteomes" id="UP000642829"/>
    </source>
</evidence>
<comment type="caution">
    <text evidence="4">The sequence shown here is derived from an EMBL/GenBank/DDBJ whole genome shotgun (WGS) entry which is preliminary data.</text>
</comment>
<name>A0A8J3GF81_9BACT</name>
<dbReference type="Pfam" id="PF10996">
    <property type="entry name" value="Beta-Casp"/>
    <property type="match status" value="1"/>
</dbReference>
<dbReference type="RefSeq" id="WP_189514938.1">
    <property type="nucleotide sequence ID" value="NZ_BMXG01000012.1"/>
</dbReference>
<organism evidence="4 5">
    <name type="scientific">Cerasicoccus arenae</name>
    <dbReference type="NCBI Taxonomy" id="424488"/>
    <lineage>
        <taxon>Bacteria</taxon>
        <taxon>Pseudomonadati</taxon>
        <taxon>Verrucomicrobiota</taxon>
        <taxon>Opitutia</taxon>
        <taxon>Puniceicoccales</taxon>
        <taxon>Cerasicoccaceae</taxon>
        <taxon>Cerasicoccus</taxon>
    </lineage>
</organism>
<evidence type="ECO:0000313" key="4">
    <source>
        <dbReference type="EMBL" id="GHC04400.1"/>
    </source>
</evidence>
<reference evidence="4" key="2">
    <citation type="submission" date="2020-09" db="EMBL/GenBank/DDBJ databases">
        <authorList>
            <person name="Sun Q."/>
            <person name="Kim S."/>
        </authorList>
    </citation>
    <scope>NUCLEOTIDE SEQUENCE</scope>
    <source>
        <strain evidence="4">KCTC 12870</strain>
    </source>
</reference>
<keyword evidence="5" id="KW-1185">Reference proteome</keyword>
<dbReference type="Gene3D" id="3.60.15.10">
    <property type="entry name" value="Ribonuclease Z/Hydroxyacylglutathione hydrolase-like"/>
    <property type="match status" value="1"/>
</dbReference>
<evidence type="ECO:0000259" key="2">
    <source>
        <dbReference type="SMART" id="SM00849"/>
    </source>
</evidence>
<proteinExistence type="predicted"/>
<accession>A0A8J3GF81</accession>
<dbReference type="SUPFAM" id="SSF56281">
    <property type="entry name" value="Metallo-hydrolase/oxidoreductase"/>
    <property type="match status" value="1"/>
</dbReference>
<protein>
    <submittedName>
        <fullName evidence="4">Ysh1p: subunit of polyadenylation factor I</fullName>
    </submittedName>
</protein>
<dbReference type="Pfam" id="PF07521">
    <property type="entry name" value="RMMBL"/>
    <property type="match status" value="1"/>
</dbReference>
<dbReference type="InterPro" id="IPR022712">
    <property type="entry name" value="Beta_Casp"/>
</dbReference>
<evidence type="ECO:0000259" key="3">
    <source>
        <dbReference type="SMART" id="SM01027"/>
    </source>
</evidence>
<dbReference type="InterPro" id="IPR011108">
    <property type="entry name" value="RMMBL"/>
</dbReference>
<dbReference type="GO" id="GO:0016787">
    <property type="term" value="F:hydrolase activity"/>
    <property type="evidence" value="ECO:0007669"/>
    <property type="project" value="UniProtKB-KW"/>
</dbReference>
<dbReference type="PANTHER" id="PTHR11203">
    <property type="entry name" value="CLEAVAGE AND POLYADENYLATION SPECIFICITY FACTOR FAMILY MEMBER"/>
    <property type="match status" value="1"/>
</dbReference>
<dbReference type="PANTHER" id="PTHR11203:SF37">
    <property type="entry name" value="INTEGRATOR COMPLEX SUBUNIT 11"/>
    <property type="match status" value="1"/>
</dbReference>
<reference evidence="4" key="1">
    <citation type="journal article" date="2014" name="Int. J. Syst. Evol. Microbiol.">
        <title>Complete genome sequence of Corynebacterium casei LMG S-19264T (=DSM 44701T), isolated from a smear-ripened cheese.</title>
        <authorList>
            <consortium name="US DOE Joint Genome Institute (JGI-PGF)"/>
            <person name="Walter F."/>
            <person name="Albersmeier A."/>
            <person name="Kalinowski J."/>
            <person name="Ruckert C."/>
        </authorList>
    </citation>
    <scope>NUCLEOTIDE SEQUENCE</scope>
    <source>
        <strain evidence="4">KCTC 12870</strain>
    </source>
</reference>
<dbReference type="InterPro" id="IPR001279">
    <property type="entry name" value="Metallo-B-lactamas"/>
</dbReference>
<dbReference type="SMART" id="SM00849">
    <property type="entry name" value="Lactamase_B"/>
    <property type="match status" value="1"/>
</dbReference>
<feature type="domain" description="Metallo-beta-lactamase" evidence="2">
    <location>
        <begin position="13"/>
        <end position="229"/>
    </location>
</feature>
<dbReference type="Proteomes" id="UP000642829">
    <property type="component" value="Unassembled WGS sequence"/>
</dbReference>
<gene>
    <name evidence="4" type="ORF">GCM10007047_21410</name>
</gene>
<keyword evidence="1" id="KW-0378">Hydrolase</keyword>
<sequence length="451" mass="50000">MKLTDLGRQRRIGANSLLAEIGPFRVLIDAGLDPKSVGRDSTPNFDLLGAGPLDLVVLTHCHLDHLGSLPIVCREHPEALYVSSRASQMLAQRMLRNSVNVMKRQRDELHNSDLPLYTFNEVDQVDRALLGMAFGQSRKIERDGEELVFTLHRAGHIAGAVGVSFVYKHRRIFFTGDVMFGPQATLDGADFPLEQTDTLVMETTRGAKGRVPDRSRESEVERLISTIAHTVSRGGCVLIPVFALGRMQELLHLLQEARQRGQLPECPVFCTGLGMDIVDYFDAITRKIGGLHFRRTVLKALKVQPPPPFKPGRSPGQGGIYLLSSGMMVEHTPSYHAAAAMLDDHANSICFVGYCDPETPGGELLATAHGDSFLFRVIDHATSVRAQIEQFDLSGHADRDELLQFARTLDPRTVALTHGDPEAREWFFDQLMDSNPKLQIHDLLPNEVVSM</sequence>
<evidence type="ECO:0000256" key="1">
    <source>
        <dbReference type="ARBA" id="ARBA00022801"/>
    </source>
</evidence>
<dbReference type="InterPro" id="IPR050698">
    <property type="entry name" value="MBL"/>
</dbReference>
<dbReference type="Pfam" id="PF00753">
    <property type="entry name" value="Lactamase_B"/>
    <property type="match status" value="1"/>
</dbReference>
<dbReference type="Gene3D" id="3.40.50.10890">
    <property type="match status" value="1"/>
</dbReference>
<feature type="domain" description="Beta-Casp" evidence="3">
    <location>
        <begin position="247"/>
        <end position="364"/>
    </location>
</feature>
<dbReference type="SMART" id="SM01027">
    <property type="entry name" value="Beta-Casp"/>
    <property type="match status" value="1"/>
</dbReference>
<dbReference type="InterPro" id="IPR036866">
    <property type="entry name" value="RibonucZ/Hydroxyglut_hydro"/>
</dbReference>
<dbReference type="AlphaFoldDB" id="A0A8J3GF81"/>
<dbReference type="GO" id="GO:0004521">
    <property type="term" value="F:RNA endonuclease activity"/>
    <property type="evidence" value="ECO:0007669"/>
    <property type="project" value="TreeGrafter"/>
</dbReference>